<dbReference type="Gene3D" id="3.30.2010.10">
    <property type="entry name" value="Metalloproteases ('zincins'), catalytic domain"/>
    <property type="match status" value="1"/>
</dbReference>
<dbReference type="Pfam" id="PF05569">
    <property type="entry name" value="Peptidase_M56"/>
    <property type="match status" value="1"/>
</dbReference>
<evidence type="ECO:0000256" key="1">
    <source>
        <dbReference type="SAM" id="Phobius"/>
    </source>
</evidence>
<dbReference type="InterPro" id="IPR008756">
    <property type="entry name" value="Peptidase_M56"/>
</dbReference>
<reference evidence="3" key="1">
    <citation type="submission" date="2021-02" db="EMBL/GenBank/DDBJ databases">
        <title>PHA producing bacteria isolated from coastal sediment in Guangdong, Shenzhen.</title>
        <authorList>
            <person name="Zheng W."/>
            <person name="Yu S."/>
            <person name="Huang Y."/>
        </authorList>
    </citation>
    <scope>NUCLEOTIDE SEQUENCE</scope>
    <source>
        <strain evidence="3">TN14-10</strain>
    </source>
</reference>
<organism evidence="3 4">
    <name type="scientific">Parahaliea mediterranea</name>
    <dbReference type="NCBI Taxonomy" id="651086"/>
    <lineage>
        <taxon>Bacteria</taxon>
        <taxon>Pseudomonadati</taxon>
        <taxon>Pseudomonadota</taxon>
        <taxon>Gammaproteobacteria</taxon>
        <taxon>Cellvibrionales</taxon>
        <taxon>Halieaceae</taxon>
        <taxon>Parahaliea</taxon>
    </lineage>
</organism>
<dbReference type="Proteomes" id="UP000664303">
    <property type="component" value="Unassembled WGS sequence"/>
</dbReference>
<keyword evidence="4" id="KW-1185">Reference proteome</keyword>
<keyword evidence="1" id="KW-1133">Transmembrane helix</keyword>
<proteinExistence type="predicted"/>
<evidence type="ECO:0000313" key="4">
    <source>
        <dbReference type="Proteomes" id="UP000664303"/>
    </source>
</evidence>
<dbReference type="EMBL" id="JAFKCZ010000018">
    <property type="protein sequence ID" value="MBN7798738.1"/>
    <property type="molecule type" value="Genomic_DNA"/>
</dbReference>
<keyword evidence="1" id="KW-0812">Transmembrane</keyword>
<dbReference type="InterPro" id="IPR052173">
    <property type="entry name" value="Beta-lactam_resp_regulator"/>
</dbReference>
<evidence type="ECO:0000313" key="3">
    <source>
        <dbReference type="EMBL" id="MBN7798738.1"/>
    </source>
</evidence>
<feature type="transmembrane region" description="Helical" evidence="1">
    <location>
        <begin position="286"/>
        <end position="312"/>
    </location>
</feature>
<accession>A0A939IP28</accession>
<keyword evidence="1" id="KW-0472">Membrane</keyword>
<dbReference type="PRINTS" id="PR00173">
    <property type="entry name" value="EDTRNSPORT"/>
</dbReference>
<feature type="transmembrane region" description="Helical" evidence="1">
    <location>
        <begin position="99"/>
        <end position="118"/>
    </location>
</feature>
<feature type="transmembrane region" description="Helical" evidence="1">
    <location>
        <begin position="12"/>
        <end position="34"/>
    </location>
</feature>
<dbReference type="AlphaFoldDB" id="A0A939IP28"/>
<dbReference type="CDD" id="cd07326">
    <property type="entry name" value="M56_BlaR1_MecR1_like"/>
    <property type="match status" value="1"/>
</dbReference>
<feature type="transmembrane region" description="Helical" evidence="1">
    <location>
        <begin position="46"/>
        <end position="68"/>
    </location>
</feature>
<dbReference type="RefSeq" id="WP_206562187.1">
    <property type="nucleotide sequence ID" value="NZ_JAFKCZ010000018.1"/>
</dbReference>
<sequence>MIEMLAAVVEPLTAGLLVTVLASLIAALFYPLFYRLSPAVGPESRALLIWLYGLLPVLVASLSVLMLLQPALAAAFMPSHCHGANCAAHRPEFGLSSPAGIGLIGLTAVVLAVALALAQRNLLQNHRRLLLLRHLSRRGLGRHWRLVDSERPLAWCAGILRPQVYISRGLLATLNGEQLQAVLLHEQAHLQRRDNLRAALLQWATVFWPPRARRRLWRDLRQATEAACDQVAAAGADRADLVASAIARLSQAEPTGAAAPTARAGRDCDTDALLQRLEKLRSPQQAGAVAVGSWLMISLLAASQVVGLSVAAHTAIEWITL</sequence>
<comment type="caution">
    <text evidence="3">The sequence shown here is derived from an EMBL/GenBank/DDBJ whole genome shotgun (WGS) entry which is preliminary data.</text>
</comment>
<name>A0A939IP28_9GAMM</name>
<dbReference type="PANTHER" id="PTHR34978:SF3">
    <property type="entry name" value="SLR0241 PROTEIN"/>
    <property type="match status" value="1"/>
</dbReference>
<gene>
    <name evidence="3" type="ORF">JYP50_19200</name>
</gene>
<protein>
    <submittedName>
        <fullName evidence="3">M56 family metallopeptidase</fullName>
    </submittedName>
</protein>
<evidence type="ECO:0000259" key="2">
    <source>
        <dbReference type="Pfam" id="PF05569"/>
    </source>
</evidence>
<dbReference type="PANTHER" id="PTHR34978">
    <property type="entry name" value="POSSIBLE SENSOR-TRANSDUCER PROTEIN BLAR"/>
    <property type="match status" value="1"/>
</dbReference>
<feature type="domain" description="Peptidase M56" evidence="2">
    <location>
        <begin position="156"/>
        <end position="232"/>
    </location>
</feature>